<feature type="compositionally biased region" description="Polar residues" evidence="1">
    <location>
        <begin position="139"/>
        <end position="151"/>
    </location>
</feature>
<dbReference type="PROSITE" id="PS51745">
    <property type="entry name" value="PB1"/>
    <property type="match status" value="1"/>
</dbReference>
<protein>
    <recommendedName>
        <fullName evidence="2">PB1 domain-containing protein</fullName>
    </recommendedName>
</protein>
<dbReference type="EMBL" id="JAWJWF010000049">
    <property type="protein sequence ID" value="KAK6619198.1"/>
    <property type="molecule type" value="Genomic_DNA"/>
</dbReference>
<comment type="caution">
    <text evidence="3">The sequence shown here is derived from an EMBL/GenBank/DDBJ whole genome shotgun (WGS) entry which is preliminary data.</text>
</comment>
<feature type="compositionally biased region" description="Polar residues" evidence="1">
    <location>
        <begin position="298"/>
        <end position="307"/>
    </location>
</feature>
<name>A0ABR1AGV5_POLSC</name>
<dbReference type="PANTHER" id="PTHR15335:SF7">
    <property type="entry name" value="PROTEIN TFG"/>
    <property type="match status" value="1"/>
</dbReference>
<dbReference type="InterPro" id="IPR053793">
    <property type="entry name" value="PB1-like"/>
</dbReference>
<dbReference type="SMART" id="SM00666">
    <property type="entry name" value="PB1"/>
    <property type="match status" value="1"/>
</dbReference>
<evidence type="ECO:0000313" key="4">
    <source>
        <dbReference type="Proteomes" id="UP001359485"/>
    </source>
</evidence>
<reference evidence="3 4" key="1">
    <citation type="submission" date="2023-09" db="EMBL/GenBank/DDBJ databases">
        <title>Genomes of two closely related lineages of the louse Polyplax serrata with different host specificities.</title>
        <authorList>
            <person name="Martinu J."/>
            <person name="Tarabai H."/>
            <person name="Stefka J."/>
            <person name="Hypsa V."/>
        </authorList>
    </citation>
    <scope>NUCLEOTIDE SEQUENCE [LARGE SCALE GENOMIC DNA]</scope>
    <source>
        <strain evidence="3">98ZLc_SE</strain>
    </source>
</reference>
<evidence type="ECO:0000313" key="3">
    <source>
        <dbReference type="EMBL" id="KAK6619198.1"/>
    </source>
</evidence>
<feature type="compositionally biased region" description="Basic and acidic residues" evidence="1">
    <location>
        <begin position="160"/>
        <end position="176"/>
    </location>
</feature>
<gene>
    <name evidence="3" type="ORF">RUM44_003580</name>
</gene>
<dbReference type="InterPro" id="IPR000270">
    <property type="entry name" value="PB1_dom"/>
</dbReference>
<feature type="compositionally biased region" description="Pro residues" evidence="1">
    <location>
        <begin position="246"/>
        <end position="255"/>
    </location>
</feature>
<keyword evidence="4" id="KW-1185">Reference proteome</keyword>
<feature type="compositionally biased region" description="Polar residues" evidence="1">
    <location>
        <begin position="350"/>
        <end position="368"/>
    </location>
</feature>
<feature type="compositionally biased region" description="Low complexity" evidence="1">
    <location>
        <begin position="256"/>
        <end position="265"/>
    </location>
</feature>
<dbReference type="InterPro" id="IPR033512">
    <property type="entry name" value="TFG"/>
</dbReference>
<dbReference type="PANTHER" id="PTHR15335">
    <property type="entry name" value="PROTEIN TFG"/>
    <property type="match status" value="1"/>
</dbReference>
<proteinExistence type="predicted"/>
<accession>A0ABR1AGV5</accession>
<dbReference type="Proteomes" id="UP001359485">
    <property type="component" value="Unassembled WGS sequence"/>
</dbReference>
<dbReference type="CDD" id="cd06401">
    <property type="entry name" value="PB1_TFG"/>
    <property type="match status" value="1"/>
</dbReference>
<evidence type="ECO:0000256" key="1">
    <source>
        <dbReference type="SAM" id="MobiDB-lite"/>
    </source>
</evidence>
<dbReference type="InterPro" id="IPR034857">
    <property type="entry name" value="PB1_TFG"/>
</dbReference>
<feature type="region of interest" description="Disordered" evidence="1">
    <location>
        <begin position="133"/>
        <end position="368"/>
    </location>
</feature>
<feature type="domain" description="PB1" evidence="2">
    <location>
        <begin position="19"/>
        <end position="100"/>
    </location>
</feature>
<feature type="compositionally biased region" description="Low complexity" evidence="1">
    <location>
        <begin position="283"/>
        <end position="297"/>
    </location>
</feature>
<dbReference type="Pfam" id="PF00564">
    <property type="entry name" value="PB1"/>
    <property type="match status" value="1"/>
</dbReference>
<dbReference type="Gene3D" id="3.10.20.90">
    <property type="entry name" value="Phosphatidylinositol 3-kinase Catalytic Subunit, Chain A, domain 1"/>
    <property type="match status" value="1"/>
</dbReference>
<sequence length="368" mass="40903">MNVSTDDAKPFQQIDLSGKLMIKVQLGDDIRRIPIHNEALTYDELVLMMQRVFRGKLTNNDDITIKYKDEDGDLITIFDSSDLSFAIQYSRVLKLQIILNGKTRENADPPEIKRIRRSLQEIRDKVNHILDNIEVATQDEAQGSTETTGNKQEAMEFDPLQDKEGGEKESKEDRKTATPQETGESAKERSTPQMRQPSGFDHPPTTTLSSQFPPPQAQQYQGVTVSQQQAQQPPPPPPQQQQQPQPQQPQQPQPQQPQQMGPSPQHFQSANPMQSVYPASLVSQGPPQSMQPGQPMPTQFQYSSNYTPIYGSHFGSRFTAVPGQGWTAISGPPKGPGSPGYRGAVDGNPYSKQTQNASGYRPSTQSGY</sequence>
<evidence type="ECO:0000259" key="2">
    <source>
        <dbReference type="PROSITE" id="PS51745"/>
    </source>
</evidence>
<dbReference type="SUPFAM" id="SSF54277">
    <property type="entry name" value="CAD &amp; PB1 domains"/>
    <property type="match status" value="1"/>
</dbReference>
<organism evidence="3 4">
    <name type="scientific">Polyplax serrata</name>
    <name type="common">Common mouse louse</name>
    <dbReference type="NCBI Taxonomy" id="468196"/>
    <lineage>
        <taxon>Eukaryota</taxon>
        <taxon>Metazoa</taxon>
        <taxon>Ecdysozoa</taxon>
        <taxon>Arthropoda</taxon>
        <taxon>Hexapoda</taxon>
        <taxon>Insecta</taxon>
        <taxon>Pterygota</taxon>
        <taxon>Neoptera</taxon>
        <taxon>Paraneoptera</taxon>
        <taxon>Psocodea</taxon>
        <taxon>Troctomorpha</taxon>
        <taxon>Phthiraptera</taxon>
        <taxon>Anoplura</taxon>
        <taxon>Polyplacidae</taxon>
        <taxon>Polyplax</taxon>
    </lineage>
</organism>
<feature type="compositionally biased region" description="Low complexity" evidence="1">
    <location>
        <begin position="217"/>
        <end position="231"/>
    </location>
</feature>